<sequence length="637" mass="71683">MSDYIGFDEAASLSMLPMEIKQRKNEATVSAEDIKIPEHSLTTRPVEAKVERERTEISKDISAIYGLLAVILAICMIPISERTDGFNQEALRWYATVNMVLAIGFLIFCFAFLFRPPQPVTVCGPSAELTKISSVFGAYNLRFRQLIGTASREQDMCIRVIARQHVSEQKLDSGSLYLKVGSMIFAVGTLVYLCLTFGVFVESYACLKKSPVLGINPILQIIFVILQLIFIFRNSRFTIKKYRTIGRLGIMHMVVMDLIISFRTIMIETVDELREIREHLEMETVGQEALSEDHHKAVMESVNAKQTVVAGAAAYLVHCEGGDVFVQQALNATKIFLYPCIIEYALICAGILITMWRGLSDSSYQDSRPFRPKKSAKTSLKVRARTAFRINCDQAMGGLLAGLLVFVLVLVALILFFISFDNAKQTQKDNGVMNWLITDIGLNVLGLVAVTYCFVQFVRKLDRFESHSINMELDESLLMVGMIGVYAYAILSLLGTFNTANTFFGRLSQASSSLTLIQATMQTLFLLDAGKRGLKMEDLERKSKPGKQALTFLLVLNFAMWAIDVFCAVHPDGTPQQHNFYGAYAWTLLAHLTVPLMIFYRFHSTACIFEVWKRAYKEPKDHYHMSTATPHIDCHHV</sequence>
<feature type="transmembrane region" description="Helical" evidence="11">
    <location>
        <begin position="476"/>
        <end position="497"/>
    </location>
</feature>
<evidence type="ECO:0000256" key="9">
    <source>
        <dbReference type="ARBA" id="ARBA00023136"/>
    </source>
</evidence>
<feature type="transmembrane region" description="Helical" evidence="11">
    <location>
        <begin position="91"/>
        <end position="114"/>
    </location>
</feature>
<evidence type="ECO:0000256" key="4">
    <source>
        <dbReference type="ARBA" id="ARBA00022475"/>
    </source>
</evidence>
<evidence type="ECO:0008006" key="14">
    <source>
        <dbReference type="Google" id="ProtNLM"/>
    </source>
</evidence>
<protein>
    <recommendedName>
        <fullName evidence="14">Otopetrin-2</fullName>
    </recommendedName>
</protein>
<feature type="transmembrane region" description="Helical" evidence="11">
    <location>
        <begin position="583"/>
        <end position="602"/>
    </location>
</feature>
<dbReference type="PANTHER" id="PTHR21522">
    <property type="entry name" value="PROTON CHANNEL OTOP"/>
    <property type="match status" value="1"/>
</dbReference>
<evidence type="ECO:0000256" key="5">
    <source>
        <dbReference type="ARBA" id="ARBA00022692"/>
    </source>
</evidence>
<feature type="transmembrane region" description="Helical" evidence="11">
    <location>
        <begin position="213"/>
        <end position="232"/>
    </location>
</feature>
<evidence type="ECO:0000256" key="7">
    <source>
        <dbReference type="ARBA" id="ARBA00022989"/>
    </source>
</evidence>
<evidence type="ECO:0000256" key="2">
    <source>
        <dbReference type="ARBA" id="ARBA00006513"/>
    </source>
</evidence>
<proteinExistence type="inferred from homology"/>
<feature type="transmembrane region" description="Helical" evidence="11">
    <location>
        <begin position="176"/>
        <end position="201"/>
    </location>
</feature>
<keyword evidence="6" id="KW-0375">Hydrogen ion transport</keyword>
<feature type="transmembrane region" description="Helical" evidence="11">
    <location>
        <begin position="432"/>
        <end position="455"/>
    </location>
</feature>
<dbReference type="Proteomes" id="UP000192578">
    <property type="component" value="Unassembled WGS sequence"/>
</dbReference>
<keyword evidence="9 11" id="KW-0472">Membrane</keyword>
<feature type="transmembrane region" description="Helical" evidence="11">
    <location>
        <begin position="399"/>
        <end position="420"/>
    </location>
</feature>
<dbReference type="GO" id="GO:0015252">
    <property type="term" value="F:proton channel activity"/>
    <property type="evidence" value="ECO:0007669"/>
    <property type="project" value="InterPro"/>
</dbReference>
<evidence type="ECO:0000256" key="10">
    <source>
        <dbReference type="ARBA" id="ARBA00023303"/>
    </source>
</evidence>
<evidence type="ECO:0000256" key="6">
    <source>
        <dbReference type="ARBA" id="ARBA00022781"/>
    </source>
</evidence>
<dbReference type="Pfam" id="PF03189">
    <property type="entry name" value="Otopetrin"/>
    <property type="match status" value="1"/>
</dbReference>
<feature type="transmembrane region" description="Helical" evidence="11">
    <location>
        <begin position="335"/>
        <end position="356"/>
    </location>
</feature>
<evidence type="ECO:0000313" key="13">
    <source>
        <dbReference type="Proteomes" id="UP000192578"/>
    </source>
</evidence>
<comment type="subcellular location">
    <subcellularLocation>
        <location evidence="1">Cell membrane</location>
        <topology evidence="1">Multi-pass membrane protein</topology>
    </subcellularLocation>
</comment>
<keyword evidence="3" id="KW-0813">Transport</keyword>
<keyword evidence="8" id="KW-0406">Ion transport</keyword>
<reference evidence="13" key="1">
    <citation type="submission" date="2017-01" db="EMBL/GenBank/DDBJ databases">
        <title>Comparative genomics of anhydrobiosis in the tardigrade Hypsibius dujardini.</title>
        <authorList>
            <person name="Yoshida Y."/>
            <person name="Koutsovoulos G."/>
            <person name="Laetsch D."/>
            <person name="Stevens L."/>
            <person name="Kumar S."/>
            <person name="Horikawa D."/>
            <person name="Ishino K."/>
            <person name="Komine S."/>
            <person name="Tomita M."/>
            <person name="Blaxter M."/>
            <person name="Arakawa K."/>
        </authorList>
    </citation>
    <scope>NUCLEOTIDE SEQUENCE [LARGE SCALE GENOMIC DNA]</scope>
    <source>
        <strain evidence="13">Z151</strain>
    </source>
</reference>
<organism evidence="12 13">
    <name type="scientific">Hypsibius exemplaris</name>
    <name type="common">Freshwater tardigrade</name>
    <dbReference type="NCBI Taxonomy" id="2072580"/>
    <lineage>
        <taxon>Eukaryota</taxon>
        <taxon>Metazoa</taxon>
        <taxon>Ecdysozoa</taxon>
        <taxon>Tardigrada</taxon>
        <taxon>Eutardigrada</taxon>
        <taxon>Parachela</taxon>
        <taxon>Hypsibioidea</taxon>
        <taxon>Hypsibiidae</taxon>
        <taxon>Hypsibius</taxon>
    </lineage>
</organism>
<keyword evidence="5 11" id="KW-0812">Transmembrane</keyword>
<evidence type="ECO:0000313" key="12">
    <source>
        <dbReference type="EMBL" id="OQV17403.1"/>
    </source>
</evidence>
<comment type="caution">
    <text evidence="12">The sequence shown here is derived from an EMBL/GenBank/DDBJ whole genome shotgun (WGS) entry which is preliminary data.</text>
</comment>
<dbReference type="AlphaFoldDB" id="A0A1W0WQH4"/>
<dbReference type="GO" id="GO:0005886">
    <property type="term" value="C:plasma membrane"/>
    <property type="evidence" value="ECO:0007669"/>
    <property type="project" value="UniProtKB-SubCell"/>
</dbReference>
<dbReference type="PANTHER" id="PTHR21522:SF32">
    <property type="entry name" value="OTOPETRIN-2"/>
    <property type="match status" value="1"/>
</dbReference>
<keyword evidence="7 11" id="KW-1133">Transmembrane helix</keyword>
<dbReference type="InterPro" id="IPR004878">
    <property type="entry name" value="Otopetrin"/>
</dbReference>
<gene>
    <name evidence="12" type="ORF">BV898_08506</name>
</gene>
<evidence type="ECO:0000256" key="11">
    <source>
        <dbReference type="SAM" id="Phobius"/>
    </source>
</evidence>
<evidence type="ECO:0000256" key="8">
    <source>
        <dbReference type="ARBA" id="ARBA00023065"/>
    </source>
</evidence>
<name>A0A1W0WQH4_HYPEX</name>
<dbReference type="EMBL" id="MTYJ01000061">
    <property type="protein sequence ID" value="OQV17403.1"/>
    <property type="molecule type" value="Genomic_DNA"/>
</dbReference>
<feature type="transmembrane region" description="Helical" evidence="11">
    <location>
        <begin position="550"/>
        <end position="571"/>
    </location>
</feature>
<comment type="similarity">
    <text evidence="2">Belongs to the otopetrin family.</text>
</comment>
<keyword evidence="13" id="KW-1185">Reference proteome</keyword>
<evidence type="ECO:0000256" key="1">
    <source>
        <dbReference type="ARBA" id="ARBA00004651"/>
    </source>
</evidence>
<evidence type="ECO:0000256" key="3">
    <source>
        <dbReference type="ARBA" id="ARBA00022448"/>
    </source>
</evidence>
<keyword evidence="4" id="KW-1003">Cell membrane</keyword>
<accession>A0A1W0WQH4</accession>
<dbReference type="OrthoDB" id="6429739at2759"/>
<feature type="transmembrane region" description="Helical" evidence="11">
    <location>
        <begin position="61"/>
        <end position="79"/>
    </location>
</feature>
<keyword evidence="10" id="KW-0407">Ion channel</keyword>